<feature type="region of interest" description="Disordered" evidence="1">
    <location>
        <begin position="1"/>
        <end position="38"/>
    </location>
</feature>
<evidence type="ECO:0000313" key="3">
    <source>
        <dbReference type="Proteomes" id="UP000828390"/>
    </source>
</evidence>
<proteinExistence type="predicted"/>
<dbReference type="EMBL" id="JAIWYP010000006">
    <property type="protein sequence ID" value="KAH3809624.1"/>
    <property type="molecule type" value="Genomic_DNA"/>
</dbReference>
<evidence type="ECO:0000256" key="1">
    <source>
        <dbReference type="SAM" id="MobiDB-lite"/>
    </source>
</evidence>
<dbReference type="AlphaFoldDB" id="A0A9D4G5T1"/>
<sequence length="79" mass="8236">MARKGTGREKISKNTIGEESTESPPKGATPPPMDFEDQDAKIDVADSETCGATGEGAVTMTGDLVTNAAYEEPNTSSRS</sequence>
<organism evidence="2 3">
    <name type="scientific">Dreissena polymorpha</name>
    <name type="common">Zebra mussel</name>
    <name type="synonym">Mytilus polymorpha</name>
    <dbReference type="NCBI Taxonomy" id="45954"/>
    <lineage>
        <taxon>Eukaryota</taxon>
        <taxon>Metazoa</taxon>
        <taxon>Spiralia</taxon>
        <taxon>Lophotrochozoa</taxon>
        <taxon>Mollusca</taxon>
        <taxon>Bivalvia</taxon>
        <taxon>Autobranchia</taxon>
        <taxon>Heteroconchia</taxon>
        <taxon>Euheterodonta</taxon>
        <taxon>Imparidentia</taxon>
        <taxon>Neoheterodontei</taxon>
        <taxon>Myida</taxon>
        <taxon>Dreissenoidea</taxon>
        <taxon>Dreissenidae</taxon>
        <taxon>Dreissena</taxon>
    </lineage>
</organism>
<dbReference type="Proteomes" id="UP000828390">
    <property type="component" value="Unassembled WGS sequence"/>
</dbReference>
<comment type="caution">
    <text evidence="2">The sequence shown here is derived from an EMBL/GenBank/DDBJ whole genome shotgun (WGS) entry which is preliminary data.</text>
</comment>
<name>A0A9D4G5T1_DREPO</name>
<gene>
    <name evidence="2" type="ORF">DPMN_137999</name>
</gene>
<reference evidence="2" key="2">
    <citation type="submission" date="2020-11" db="EMBL/GenBank/DDBJ databases">
        <authorList>
            <person name="McCartney M.A."/>
            <person name="Auch B."/>
            <person name="Kono T."/>
            <person name="Mallez S."/>
            <person name="Becker A."/>
            <person name="Gohl D.M."/>
            <person name="Silverstein K.A.T."/>
            <person name="Koren S."/>
            <person name="Bechman K.B."/>
            <person name="Herman A."/>
            <person name="Abrahante J.E."/>
            <person name="Garbe J."/>
        </authorList>
    </citation>
    <scope>NUCLEOTIDE SEQUENCE</scope>
    <source>
        <strain evidence="2">Duluth1</strain>
        <tissue evidence="2">Whole animal</tissue>
    </source>
</reference>
<protein>
    <submittedName>
        <fullName evidence="2">Uncharacterized protein</fullName>
    </submittedName>
</protein>
<accession>A0A9D4G5T1</accession>
<feature type="compositionally biased region" description="Basic and acidic residues" evidence="1">
    <location>
        <begin position="1"/>
        <end position="12"/>
    </location>
</feature>
<keyword evidence="3" id="KW-1185">Reference proteome</keyword>
<reference evidence="2" key="1">
    <citation type="journal article" date="2019" name="bioRxiv">
        <title>The Genome of the Zebra Mussel, Dreissena polymorpha: A Resource for Invasive Species Research.</title>
        <authorList>
            <person name="McCartney M.A."/>
            <person name="Auch B."/>
            <person name="Kono T."/>
            <person name="Mallez S."/>
            <person name="Zhang Y."/>
            <person name="Obille A."/>
            <person name="Becker A."/>
            <person name="Abrahante J.E."/>
            <person name="Garbe J."/>
            <person name="Badalamenti J.P."/>
            <person name="Herman A."/>
            <person name="Mangelson H."/>
            <person name="Liachko I."/>
            <person name="Sullivan S."/>
            <person name="Sone E.D."/>
            <person name="Koren S."/>
            <person name="Silverstein K.A.T."/>
            <person name="Beckman K.B."/>
            <person name="Gohl D.M."/>
        </authorList>
    </citation>
    <scope>NUCLEOTIDE SEQUENCE</scope>
    <source>
        <strain evidence="2">Duluth1</strain>
        <tissue evidence="2">Whole animal</tissue>
    </source>
</reference>
<evidence type="ECO:0000313" key="2">
    <source>
        <dbReference type="EMBL" id="KAH3809624.1"/>
    </source>
</evidence>